<dbReference type="SUPFAM" id="SSF52833">
    <property type="entry name" value="Thioredoxin-like"/>
    <property type="match status" value="1"/>
</dbReference>
<evidence type="ECO:0000256" key="1">
    <source>
        <dbReference type="ARBA" id="ARBA00023284"/>
    </source>
</evidence>
<dbReference type="InterPro" id="IPR036249">
    <property type="entry name" value="Thioredoxin-like_sf"/>
</dbReference>
<keyword evidence="1" id="KW-0676">Redox-active center</keyword>
<sequence length="69" mass="7716">MHKSVKLYGYHTILLSVQVLSGMSKGAFEVTINHRGVHSRLKSGSYPDHEEILKCIKDAQDGKQLKAVH</sequence>
<evidence type="ECO:0000313" key="3">
    <source>
        <dbReference type="Proteomes" id="UP001162480"/>
    </source>
</evidence>
<evidence type="ECO:0000313" key="2">
    <source>
        <dbReference type="EMBL" id="CAI9736225.1"/>
    </source>
</evidence>
<reference evidence="2" key="1">
    <citation type="submission" date="2023-08" db="EMBL/GenBank/DDBJ databases">
        <authorList>
            <person name="Alioto T."/>
            <person name="Alioto T."/>
            <person name="Gomez Garrido J."/>
        </authorList>
    </citation>
    <scope>NUCLEOTIDE SEQUENCE</scope>
</reference>
<dbReference type="EMBL" id="OX597831">
    <property type="protein sequence ID" value="CAI9736225.1"/>
    <property type="molecule type" value="Genomic_DNA"/>
</dbReference>
<protein>
    <submittedName>
        <fullName evidence="2">Uncharacterized protein</fullName>
    </submittedName>
</protein>
<dbReference type="InterPro" id="IPR011893">
    <property type="entry name" value="Selenoprotein_Rdx-typ"/>
</dbReference>
<dbReference type="NCBIfam" id="TIGR02174">
    <property type="entry name" value="CXXU_selWTH"/>
    <property type="match status" value="1"/>
</dbReference>
<dbReference type="Proteomes" id="UP001162480">
    <property type="component" value="Chromosome 18"/>
</dbReference>
<dbReference type="Pfam" id="PF10262">
    <property type="entry name" value="Rdx"/>
    <property type="match status" value="1"/>
</dbReference>
<proteinExistence type="predicted"/>
<accession>A0AA36BKS3</accession>
<keyword evidence="3" id="KW-1185">Reference proteome</keyword>
<dbReference type="Gene3D" id="3.40.30.10">
    <property type="entry name" value="Glutaredoxin"/>
    <property type="match status" value="1"/>
</dbReference>
<dbReference type="AlphaFoldDB" id="A0AA36BKS3"/>
<organism evidence="2 3">
    <name type="scientific">Octopus vulgaris</name>
    <name type="common">Common octopus</name>
    <dbReference type="NCBI Taxonomy" id="6645"/>
    <lineage>
        <taxon>Eukaryota</taxon>
        <taxon>Metazoa</taxon>
        <taxon>Spiralia</taxon>
        <taxon>Lophotrochozoa</taxon>
        <taxon>Mollusca</taxon>
        <taxon>Cephalopoda</taxon>
        <taxon>Coleoidea</taxon>
        <taxon>Octopodiformes</taxon>
        <taxon>Octopoda</taxon>
        <taxon>Incirrata</taxon>
        <taxon>Octopodidae</taxon>
        <taxon>Octopus</taxon>
    </lineage>
</organism>
<gene>
    <name evidence="2" type="ORF">OCTVUL_1B028642</name>
</gene>
<name>A0AA36BKS3_OCTVU</name>